<evidence type="ECO:0000256" key="6">
    <source>
        <dbReference type="SAM" id="Phobius"/>
    </source>
</evidence>
<comment type="subcellular location">
    <subcellularLocation>
        <location evidence="1">Membrane</location>
        <topology evidence="1">Multi-pass membrane protein</topology>
    </subcellularLocation>
</comment>
<dbReference type="Pfam" id="PF25895">
    <property type="entry name" value="WHD_plant_disease"/>
    <property type="match status" value="1"/>
</dbReference>
<dbReference type="Gene3D" id="1.10.3080.10">
    <property type="entry name" value="Clc chloride channel"/>
    <property type="match status" value="2"/>
</dbReference>
<keyword evidence="3 6" id="KW-1133">Transmembrane helix</keyword>
<dbReference type="InterPro" id="IPR001807">
    <property type="entry name" value="ClC"/>
</dbReference>
<feature type="compositionally biased region" description="Polar residues" evidence="5">
    <location>
        <begin position="395"/>
        <end position="405"/>
    </location>
</feature>
<proteinExistence type="predicted"/>
<feature type="transmembrane region" description="Helical" evidence="6">
    <location>
        <begin position="1228"/>
        <end position="1252"/>
    </location>
</feature>
<feature type="transmembrane region" description="Helical" evidence="6">
    <location>
        <begin position="1115"/>
        <end position="1137"/>
    </location>
</feature>
<dbReference type="Gene3D" id="3.40.50.10140">
    <property type="entry name" value="Toll/interleukin-1 receptor homology (TIR) domain"/>
    <property type="match status" value="1"/>
</dbReference>
<dbReference type="GO" id="GO:0015108">
    <property type="term" value="F:chloride transmembrane transporter activity"/>
    <property type="evidence" value="ECO:0007669"/>
    <property type="project" value="InterPro"/>
</dbReference>
<feature type="compositionally biased region" description="Pro residues" evidence="5">
    <location>
        <begin position="80"/>
        <end position="95"/>
    </location>
</feature>
<gene>
    <name evidence="8" type="primary">CLC-F_3</name>
    <name evidence="8" type="ORF">Zm00014a_015499</name>
</gene>
<dbReference type="InterPro" id="IPR058874">
    <property type="entry name" value="WHD_plant"/>
</dbReference>
<evidence type="ECO:0000256" key="2">
    <source>
        <dbReference type="ARBA" id="ARBA00022692"/>
    </source>
</evidence>
<feature type="region of interest" description="Disordered" evidence="5">
    <location>
        <begin position="392"/>
        <end position="414"/>
    </location>
</feature>
<feature type="compositionally biased region" description="Low complexity" evidence="5">
    <location>
        <begin position="102"/>
        <end position="120"/>
    </location>
</feature>
<dbReference type="GO" id="GO:0043531">
    <property type="term" value="F:ADP binding"/>
    <property type="evidence" value="ECO:0007669"/>
    <property type="project" value="InterPro"/>
</dbReference>
<comment type="caution">
    <text evidence="8">The sequence shown here is derived from an EMBL/GenBank/DDBJ whole genome shotgun (WGS) entry which is preliminary data.</text>
</comment>
<evidence type="ECO:0000256" key="4">
    <source>
        <dbReference type="ARBA" id="ARBA00023136"/>
    </source>
</evidence>
<evidence type="ECO:0000313" key="9">
    <source>
        <dbReference type="Proteomes" id="UP000251960"/>
    </source>
</evidence>
<feature type="domain" description="AAA+ ATPase" evidence="7">
    <location>
        <begin position="477"/>
        <end position="622"/>
    </location>
</feature>
<dbReference type="InterPro" id="IPR014743">
    <property type="entry name" value="Cl-channel_core"/>
</dbReference>
<dbReference type="Pfam" id="PF00654">
    <property type="entry name" value="Voltage_CLC"/>
    <property type="match status" value="1"/>
</dbReference>
<dbReference type="InterPro" id="IPR003593">
    <property type="entry name" value="AAA+_ATPase"/>
</dbReference>
<dbReference type="InterPro" id="IPR050368">
    <property type="entry name" value="ClC-type_chloride_channel"/>
</dbReference>
<evidence type="ECO:0000313" key="8">
    <source>
        <dbReference type="EMBL" id="PWZ27038.1"/>
    </source>
</evidence>
<dbReference type="SUPFAM" id="SSF52540">
    <property type="entry name" value="P-loop containing nucleoside triphosphate hydrolases"/>
    <property type="match status" value="1"/>
</dbReference>
<protein>
    <submittedName>
        <fullName evidence="8">Chloride channel protein CLC-f</fullName>
    </submittedName>
</protein>
<keyword evidence="4 6" id="KW-0472">Membrane</keyword>
<keyword evidence="2 6" id="KW-0812">Transmembrane</keyword>
<feature type="region of interest" description="Disordered" evidence="5">
    <location>
        <begin position="1"/>
        <end position="141"/>
    </location>
</feature>
<dbReference type="Gene3D" id="3.40.50.300">
    <property type="entry name" value="P-loop containing nucleotide triphosphate hydrolases"/>
    <property type="match status" value="1"/>
</dbReference>
<evidence type="ECO:0000256" key="1">
    <source>
        <dbReference type="ARBA" id="ARBA00004141"/>
    </source>
</evidence>
<feature type="transmembrane region" description="Helical" evidence="6">
    <location>
        <begin position="1188"/>
        <end position="1208"/>
    </location>
</feature>
<dbReference type="FunFam" id="3.40.50.10140:FF:000018">
    <property type="entry name" value="p-loop containing nucleoside triphosphate hydrolase superfamily protein"/>
    <property type="match status" value="1"/>
</dbReference>
<dbReference type="InterPro" id="IPR027417">
    <property type="entry name" value="P-loop_NTPase"/>
</dbReference>
<feature type="region of interest" description="Disordered" evidence="5">
    <location>
        <begin position="1284"/>
        <end position="1308"/>
    </location>
</feature>
<dbReference type="FunFam" id="3.40.50.300:FF:000908">
    <property type="entry name" value="p-loop containing nucleoside triphosphate hydrolase superfamily protein"/>
    <property type="match status" value="1"/>
</dbReference>
<dbReference type="Pfam" id="PF00931">
    <property type="entry name" value="NB-ARC"/>
    <property type="match status" value="1"/>
</dbReference>
<accession>A0A3L6F2C7</accession>
<dbReference type="GO" id="GO:0016020">
    <property type="term" value="C:membrane"/>
    <property type="evidence" value="ECO:0007669"/>
    <property type="project" value="UniProtKB-SubCell"/>
</dbReference>
<dbReference type="PANTHER" id="PTHR43427:SF13">
    <property type="entry name" value="CHLORIDE CHANNEL PROTEIN"/>
    <property type="match status" value="1"/>
</dbReference>
<dbReference type="InterPro" id="IPR035897">
    <property type="entry name" value="Toll_tir_struct_dom_sf"/>
</dbReference>
<dbReference type="Proteomes" id="UP000251960">
    <property type="component" value="Chromosome 4"/>
</dbReference>
<sequence>MEDERKAPSFLDAPPKDIPIATAKPLTIRTSAAASGCGGSDRSCPISPAISITPHLYSPSPPSSAFVSALQSPYISPRVLDPPPPPPPPPEPAPQPRQEVRTTAGASASTTAAPSPTSCSNGSHSEDIDASRTPPSERYDYSGVDAAKISDGSGCGGGGAGLLPPRASFSFPVPRVSFTRGSVASPSSNAKLRSCDVYIGYHGSGGLSRFCKWLKSELELQGIASFVADRAKYSDSQSHEVADRIICSVAFGVVVATVSSFLNPFSLEEIRFFAQKKNLVPILFDTEPAEIAGLFDGRLEDKEAKEAFEGLMRCHEFKLEANESDSRGCVSRTVTLLRSKLGRKNIAEKESEASDGLPFPRNRHFVGREKELSEIEGMLFGSTAAGIQEVDCPRASSTNERSSGVSDGFADEDSDTARKSNARYISLEMRKCKEPTLEAWIDPVIELPSGKSRSLQRQRSRHRRSRFRCNSKGYSGGANIVCINGSPGIGKTELALEFACRYSQRYKMVLWIGGEARYLRQNILNVSMNLGLDISAEAEKERGRIRSFEEQEFDAFQRVKRELFRDVPYLLIIDNLESERDWWEGKDLHDFIPRNTGATHVIVTTRLPRVMNLEPMQLPQLSYIDAMALIQGKRKKDYLPEEAEVLRKFDERLGRLSFGLWVVGSLLSELMIAPSTLFEAVDRISLNENLFPIGANDDGFCRNNSFLVKVLVFCFALMDRAKGGSLTSRMVIAGSWLAPTPVSSTLLAATASKLPMKGSGMHLFGESLRTAFLCGTHCFLAPNGRKAEVESAILLVNLGLARKANRHPGCWIQFHPITQLFGKIRGGLVPTTAAVNGVMRTGNPSVYSDHLWASAFLVFGFKSEPPAVQLKAVDMVLFIKKTALPLAVDSFMSFSRCGSALELLKVCTNVLEEVEKSYASRMQDWSRGSLCWRKKLQPNHRVDELVWQEVTLLKATLLETRAKLLLRGGLFDTGEELCRTCISIRTVMLGHGHAQTLAAQETLAKLVREGIDFMSAIFPTIKAIQAPITLGTGCSLGPEGPSVDIGKSCANGCAEMMENNRERRIALVAAGSAAGIASELPLYLILGMLCGVVSVAFRQLVVWFTKTFDLIRKKFGLPALVCPALGGLGAGLIALRYPGILYWGFTNVDEILHTGKSASAPGIWLLAQLAAAKVVATALCKGSGLVGGLYAPSLMIGAAVGAVFGGSAAELINSAIPGNTAVAHPQAYALVGMAATLASVCSVPLTSVLLLFELTKDYRILLPLMGAVGLAIWVPSVVNQSGSKDTFEATSPRHGYSSLLPPTDTNETDWRRQDGDDVELTILDIDSYHYVSNNDEMLLDDLKVSQAMTKHYVKVTSTFTIEEYNNYLATSQANSSLVSSCLTRGFQFHGNERGLVTCFPDTDLSTAKVLMEVKGIKQLPVVKRGAGRRNDGRRKVLGLLHYDSIGWCLR</sequence>
<dbReference type="SUPFAM" id="SSF54631">
    <property type="entry name" value="CBS-domain pair"/>
    <property type="match status" value="1"/>
</dbReference>
<dbReference type="InterPro" id="IPR002182">
    <property type="entry name" value="NB-ARC"/>
</dbReference>
<feature type="compositionally biased region" description="Basic and acidic residues" evidence="5">
    <location>
        <begin position="124"/>
        <end position="140"/>
    </location>
</feature>
<dbReference type="SUPFAM" id="SSF81340">
    <property type="entry name" value="Clc chloride channel"/>
    <property type="match status" value="1"/>
</dbReference>
<feature type="transmembrane region" description="Helical" evidence="6">
    <location>
        <begin position="1082"/>
        <end position="1103"/>
    </location>
</feature>
<dbReference type="EMBL" id="NCVQ01000005">
    <property type="protein sequence ID" value="PWZ27038.1"/>
    <property type="molecule type" value="Genomic_DNA"/>
</dbReference>
<dbReference type="PANTHER" id="PTHR43427">
    <property type="entry name" value="CHLORIDE CHANNEL PROTEIN CLC-E"/>
    <property type="match status" value="1"/>
</dbReference>
<evidence type="ECO:0000259" key="7">
    <source>
        <dbReference type="SMART" id="SM00382"/>
    </source>
</evidence>
<feature type="compositionally biased region" description="Polar residues" evidence="5">
    <location>
        <begin position="65"/>
        <end position="74"/>
    </location>
</feature>
<feature type="transmembrane region" description="Helical" evidence="6">
    <location>
        <begin position="1157"/>
        <end position="1176"/>
    </location>
</feature>
<dbReference type="ExpressionAtlas" id="A0A3L6F2C7">
    <property type="expression patterns" value="baseline and differential"/>
</dbReference>
<reference evidence="8 9" key="1">
    <citation type="journal article" date="2018" name="Nat. Genet.">
        <title>Extensive intraspecific gene order and gene structural variations between Mo17 and other maize genomes.</title>
        <authorList>
            <person name="Sun S."/>
            <person name="Zhou Y."/>
            <person name="Chen J."/>
            <person name="Shi J."/>
            <person name="Zhao H."/>
            <person name="Zhao H."/>
            <person name="Song W."/>
            <person name="Zhang M."/>
            <person name="Cui Y."/>
            <person name="Dong X."/>
            <person name="Liu H."/>
            <person name="Ma X."/>
            <person name="Jiao Y."/>
            <person name="Wang B."/>
            <person name="Wei X."/>
            <person name="Stein J.C."/>
            <person name="Glaubitz J.C."/>
            <person name="Lu F."/>
            <person name="Yu G."/>
            <person name="Liang C."/>
            <person name="Fengler K."/>
            <person name="Li B."/>
            <person name="Rafalski A."/>
            <person name="Schnable P.S."/>
            <person name="Ware D.H."/>
            <person name="Buckler E.S."/>
            <person name="Lai J."/>
        </authorList>
    </citation>
    <scope>NUCLEOTIDE SEQUENCE [LARGE SCALE GENOMIC DNA]</scope>
    <source>
        <strain evidence="9">cv. Missouri 17</strain>
        <tissue evidence="8">Seedling</tissue>
    </source>
</reference>
<dbReference type="CDD" id="cd00400">
    <property type="entry name" value="Voltage_gated_ClC"/>
    <property type="match status" value="1"/>
</dbReference>
<dbReference type="InterPro" id="IPR046342">
    <property type="entry name" value="CBS_dom_sf"/>
</dbReference>
<evidence type="ECO:0000256" key="3">
    <source>
        <dbReference type="ARBA" id="ARBA00022989"/>
    </source>
</evidence>
<dbReference type="SMART" id="SM00382">
    <property type="entry name" value="AAA"/>
    <property type="match status" value="1"/>
</dbReference>
<feature type="transmembrane region" description="Helical" evidence="6">
    <location>
        <begin position="1259"/>
        <end position="1278"/>
    </location>
</feature>
<evidence type="ECO:0000256" key="5">
    <source>
        <dbReference type="SAM" id="MobiDB-lite"/>
    </source>
</evidence>
<organism evidence="8 9">
    <name type="scientific">Zea mays</name>
    <name type="common">Maize</name>
    <dbReference type="NCBI Taxonomy" id="4577"/>
    <lineage>
        <taxon>Eukaryota</taxon>
        <taxon>Viridiplantae</taxon>
        <taxon>Streptophyta</taxon>
        <taxon>Embryophyta</taxon>
        <taxon>Tracheophyta</taxon>
        <taxon>Spermatophyta</taxon>
        <taxon>Magnoliopsida</taxon>
        <taxon>Liliopsida</taxon>
        <taxon>Poales</taxon>
        <taxon>Poaceae</taxon>
        <taxon>PACMAD clade</taxon>
        <taxon>Panicoideae</taxon>
        <taxon>Andropogonodae</taxon>
        <taxon>Andropogoneae</taxon>
        <taxon>Tripsacinae</taxon>
        <taxon>Zea</taxon>
    </lineage>
</organism>
<name>A0A3L6F2C7_MAIZE</name>